<evidence type="ECO:0000313" key="2">
    <source>
        <dbReference type="EMBL" id="CAK7328582.1"/>
    </source>
</evidence>
<sequence length="76" mass="8253">MLIQESKYKANSIKTAPEGLDSKGQNLRTHLGHESGWQFNPIPIGKILVQPDPIGDGKEAGFGNPSLYSSQRDTTS</sequence>
<reference evidence="2 3" key="1">
    <citation type="submission" date="2024-01" db="EMBL/GenBank/DDBJ databases">
        <authorList>
            <person name="Waweru B."/>
        </authorList>
    </citation>
    <scope>NUCLEOTIDE SEQUENCE [LARGE SCALE GENOMIC DNA]</scope>
</reference>
<evidence type="ECO:0000256" key="1">
    <source>
        <dbReference type="SAM" id="MobiDB-lite"/>
    </source>
</evidence>
<accession>A0AAV1R6D5</accession>
<comment type="caution">
    <text evidence="2">The sequence shown here is derived from an EMBL/GenBank/DDBJ whole genome shotgun (WGS) entry which is preliminary data.</text>
</comment>
<gene>
    <name evidence="2" type="ORF">DCAF_LOCUS6308</name>
</gene>
<proteinExistence type="predicted"/>
<keyword evidence="3" id="KW-1185">Reference proteome</keyword>
<protein>
    <submittedName>
        <fullName evidence="2">Uncharacterized protein</fullName>
    </submittedName>
</protein>
<evidence type="ECO:0000313" key="3">
    <source>
        <dbReference type="Proteomes" id="UP001314170"/>
    </source>
</evidence>
<name>A0AAV1R6D5_9ROSI</name>
<dbReference type="EMBL" id="CAWUPB010000893">
    <property type="protein sequence ID" value="CAK7328582.1"/>
    <property type="molecule type" value="Genomic_DNA"/>
</dbReference>
<dbReference type="Proteomes" id="UP001314170">
    <property type="component" value="Unassembled WGS sequence"/>
</dbReference>
<feature type="compositionally biased region" description="Polar residues" evidence="1">
    <location>
        <begin position="66"/>
        <end position="76"/>
    </location>
</feature>
<feature type="region of interest" description="Disordered" evidence="1">
    <location>
        <begin position="51"/>
        <end position="76"/>
    </location>
</feature>
<dbReference type="AlphaFoldDB" id="A0AAV1R6D5"/>
<organism evidence="2 3">
    <name type="scientific">Dovyalis caffra</name>
    <dbReference type="NCBI Taxonomy" id="77055"/>
    <lineage>
        <taxon>Eukaryota</taxon>
        <taxon>Viridiplantae</taxon>
        <taxon>Streptophyta</taxon>
        <taxon>Embryophyta</taxon>
        <taxon>Tracheophyta</taxon>
        <taxon>Spermatophyta</taxon>
        <taxon>Magnoliopsida</taxon>
        <taxon>eudicotyledons</taxon>
        <taxon>Gunneridae</taxon>
        <taxon>Pentapetalae</taxon>
        <taxon>rosids</taxon>
        <taxon>fabids</taxon>
        <taxon>Malpighiales</taxon>
        <taxon>Salicaceae</taxon>
        <taxon>Flacourtieae</taxon>
        <taxon>Dovyalis</taxon>
    </lineage>
</organism>